<evidence type="ECO:0000313" key="15">
    <source>
        <dbReference type="EMBL" id="KAF2005811.1"/>
    </source>
</evidence>
<dbReference type="SUPFAM" id="SSF49503">
    <property type="entry name" value="Cupredoxins"/>
    <property type="match status" value="3"/>
</dbReference>
<evidence type="ECO:0000256" key="9">
    <source>
        <dbReference type="ARBA" id="ARBA00023157"/>
    </source>
</evidence>
<evidence type="ECO:0000256" key="2">
    <source>
        <dbReference type="ARBA" id="ARBA00001935"/>
    </source>
</evidence>
<evidence type="ECO:0000259" key="12">
    <source>
        <dbReference type="Pfam" id="PF00394"/>
    </source>
</evidence>
<dbReference type="FunFam" id="2.60.40.420:FF:000046">
    <property type="entry name" value="Multicopper oxidase"/>
    <property type="match status" value="1"/>
</dbReference>
<evidence type="ECO:0000256" key="4">
    <source>
        <dbReference type="ARBA" id="ARBA00012297"/>
    </source>
</evidence>
<dbReference type="CDD" id="cd13880">
    <property type="entry name" value="CuRO_2_MaLCC_like"/>
    <property type="match status" value="1"/>
</dbReference>
<dbReference type="CDD" id="cd13854">
    <property type="entry name" value="CuRO_1_MaLCC_like"/>
    <property type="match status" value="1"/>
</dbReference>
<keyword evidence="16" id="KW-1185">Reference proteome</keyword>
<sequence length="537" mass="58472">MYQSWPSTGRIVDYQLVITNTTCNPDGHGARLCMLINNQYPGPTITANWGDTLRITVRNQLQHNGTSMHWHGLRQLNSNIEDGANGVTECALAPGDSKVYQFKATEYGSSWYHSHFSNQYGDGVVGTIQINGPATANYDTDLGTYTLTDWYYITAFQAGARAFNGGLGGPPPTGDNILVNGTNKNANGGGAYNKVSIQAGKKYRLRIVNTAIDATFRVSLDNHAFQVIANDFIPIVPYSTNYLQVAIGQRYDVIITANQTASNYWFRADADGNCQSANNGVGRAVWTYQGVTVADPTSAAWSTPPTGCTNFQSTPKIALNVPSAQFQAQAQTLPVGFGPVATNGQNLVLWTINGTSMIVDPGKPTVRYVAEGNTSYPQSYNLIEIPSASTWTYWVIQQAAGAPPIAHPIHLHGHDAFVLGSGAGTFSATNIPSLKFTNPTRRDVAMIPGGGWLVIAYPTDNPGAWLMHCHIAFHVSMGLSVQFLEKKSQINLPAPNSIWYNTCQNWKNYQQNGPKYPQDDSGLKKRWPPVEGTYGEF</sequence>
<dbReference type="PROSITE" id="PS00079">
    <property type="entry name" value="MULTICOPPER_OXIDASE1"/>
    <property type="match status" value="1"/>
</dbReference>
<evidence type="ECO:0000256" key="6">
    <source>
        <dbReference type="ARBA" id="ARBA00022729"/>
    </source>
</evidence>
<evidence type="ECO:0000256" key="3">
    <source>
        <dbReference type="ARBA" id="ARBA00010609"/>
    </source>
</evidence>
<reference evidence="15" key="1">
    <citation type="journal article" date="2020" name="Stud. Mycol.">
        <title>101 Dothideomycetes genomes: a test case for predicting lifestyles and emergence of pathogens.</title>
        <authorList>
            <person name="Haridas S."/>
            <person name="Albert R."/>
            <person name="Binder M."/>
            <person name="Bloem J."/>
            <person name="Labutti K."/>
            <person name="Salamov A."/>
            <person name="Andreopoulos B."/>
            <person name="Baker S."/>
            <person name="Barry K."/>
            <person name="Bills G."/>
            <person name="Bluhm B."/>
            <person name="Cannon C."/>
            <person name="Castanera R."/>
            <person name="Culley D."/>
            <person name="Daum C."/>
            <person name="Ezra D."/>
            <person name="Gonzalez J."/>
            <person name="Henrissat B."/>
            <person name="Kuo A."/>
            <person name="Liang C."/>
            <person name="Lipzen A."/>
            <person name="Lutzoni F."/>
            <person name="Magnuson J."/>
            <person name="Mondo S."/>
            <person name="Nolan M."/>
            <person name="Ohm R."/>
            <person name="Pangilinan J."/>
            <person name="Park H.-J."/>
            <person name="Ramirez L."/>
            <person name="Alfaro M."/>
            <person name="Sun H."/>
            <person name="Tritt A."/>
            <person name="Yoshinaga Y."/>
            <person name="Zwiers L.-H."/>
            <person name="Turgeon B."/>
            <person name="Goodwin S."/>
            <person name="Spatafora J."/>
            <person name="Crous P."/>
            <person name="Grigoriev I."/>
        </authorList>
    </citation>
    <scope>NUCLEOTIDE SEQUENCE</scope>
    <source>
        <strain evidence="15">CBS 123094</strain>
    </source>
</reference>
<accession>A0A6A5X030</accession>
<dbReference type="PANTHER" id="PTHR11709:SF87">
    <property type="entry name" value="LACCASE"/>
    <property type="match status" value="1"/>
</dbReference>
<keyword evidence="8" id="KW-0186">Copper</keyword>
<dbReference type="AlphaFoldDB" id="A0A6A5X030"/>
<dbReference type="EMBL" id="ML977561">
    <property type="protein sequence ID" value="KAF2005811.1"/>
    <property type="molecule type" value="Genomic_DNA"/>
</dbReference>
<evidence type="ECO:0000256" key="11">
    <source>
        <dbReference type="ARBA" id="ARBA00023185"/>
    </source>
</evidence>
<comment type="cofactor">
    <cofactor evidence="2">
        <name>Cu cation</name>
        <dbReference type="ChEBI" id="CHEBI:23378"/>
    </cofactor>
</comment>
<evidence type="ECO:0000256" key="10">
    <source>
        <dbReference type="ARBA" id="ARBA00023180"/>
    </source>
</evidence>
<dbReference type="InterPro" id="IPR045087">
    <property type="entry name" value="Cu-oxidase_fam"/>
</dbReference>
<dbReference type="PROSITE" id="PS00080">
    <property type="entry name" value="MULTICOPPER_OXIDASE2"/>
    <property type="match status" value="1"/>
</dbReference>
<dbReference type="Proteomes" id="UP000799779">
    <property type="component" value="Unassembled WGS sequence"/>
</dbReference>
<protein>
    <recommendedName>
        <fullName evidence="4">laccase</fullName>
        <ecNumber evidence="4">1.10.3.2</ecNumber>
    </recommendedName>
</protein>
<keyword evidence="5" id="KW-0479">Metal-binding</keyword>
<evidence type="ECO:0000256" key="5">
    <source>
        <dbReference type="ARBA" id="ARBA00022723"/>
    </source>
</evidence>
<dbReference type="Pfam" id="PF07731">
    <property type="entry name" value="Cu-oxidase_2"/>
    <property type="match status" value="1"/>
</dbReference>
<dbReference type="InterPro" id="IPR033138">
    <property type="entry name" value="Cu_oxidase_CS"/>
</dbReference>
<evidence type="ECO:0000313" key="16">
    <source>
        <dbReference type="Proteomes" id="UP000799779"/>
    </source>
</evidence>
<evidence type="ECO:0000259" key="14">
    <source>
        <dbReference type="Pfam" id="PF07732"/>
    </source>
</evidence>
<comment type="catalytic activity">
    <reaction evidence="1">
        <text>4 hydroquinone + O2 = 4 benzosemiquinone + 2 H2O</text>
        <dbReference type="Rhea" id="RHEA:11276"/>
        <dbReference type="ChEBI" id="CHEBI:15377"/>
        <dbReference type="ChEBI" id="CHEBI:15379"/>
        <dbReference type="ChEBI" id="CHEBI:17594"/>
        <dbReference type="ChEBI" id="CHEBI:17977"/>
        <dbReference type="EC" id="1.10.3.2"/>
    </reaction>
</comment>
<evidence type="ECO:0000256" key="7">
    <source>
        <dbReference type="ARBA" id="ARBA00023002"/>
    </source>
</evidence>
<dbReference type="InterPro" id="IPR002355">
    <property type="entry name" value="Cu_oxidase_Cu_BS"/>
</dbReference>
<keyword evidence="6" id="KW-0732">Signal</keyword>
<dbReference type="InterPro" id="IPR001117">
    <property type="entry name" value="Cu-oxidase_2nd"/>
</dbReference>
<dbReference type="CDD" id="cd13901">
    <property type="entry name" value="CuRO_3_MaLCC_like"/>
    <property type="match status" value="1"/>
</dbReference>
<keyword evidence="11" id="KW-0439">Lignin degradation</keyword>
<evidence type="ECO:0000256" key="8">
    <source>
        <dbReference type="ARBA" id="ARBA00023008"/>
    </source>
</evidence>
<dbReference type="FunFam" id="2.60.40.420:FF:000021">
    <property type="entry name" value="Extracellular dihydrogeodin oxidase/laccase"/>
    <property type="match status" value="1"/>
</dbReference>
<dbReference type="OrthoDB" id="2121828at2759"/>
<organism evidence="15 16">
    <name type="scientific">Amniculicola lignicola CBS 123094</name>
    <dbReference type="NCBI Taxonomy" id="1392246"/>
    <lineage>
        <taxon>Eukaryota</taxon>
        <taxon>Fungi</taxon>
        <taxon>Dikarya</taxon>
        <taxon>Ascomycota</taxon>
        <taxon>Pezizomycotina</taxon>
        <taxon>Dothideomycetes</taxon>
        <taxon>Pleosporomycetidae</taxon>
        <taxon>Pleosporales</taxon>
        <taxon>Amniculicolaceae</taxon>
        <taxon>Amniculicola</taxon>
    </lineage>
</organism>
<comment type="similarity">
    <text evidence="3">Belongs to the multicopper oxidase family.</text>
</comment>
<dbReference type="Pfam" id="PF07732">
    <property type="entry name" value="Cu-oxidase_3"/>
    <property type="match status" value="1"/>
</dbReference>
<name>A0A6A5X030_9PLEO</name>
<dbReference type="GO" id="GO:0046274">
    <property type="term" value="P:lignin catabolic process"/>
    <property type="evidence" value="ECO:0007669"/>
    <property type="project" value="UniProtKB-KW"/>
</dbReference>
<dbReference type="FunFam" id="2.60.40.420:FF:000045">
    <property type="entry name" value="Laccase 2"/>
    <property type="match status" value="1"/>
</dbReference>
<dbReference type="InterPro" id="IPR008972">
    <property type="entry name" value="Cupredoxin"/>
</dbReference>
<dbReference type="GO" id="GO:0052716">
    <property type="term" value="F:hydroquinone:oxygen oxidoreductase activity"/>
    <property type="evidence" value="ECO:0007669"/>
    <property type="project" value="UniProtKB-EC"/>
</dbReference>
<feature type="domain" description="Plastocyanin-like" evidence="14">
    <location>
        <begin position="18"/>
        <end position="133"/>
    </location>
</feature>
<keyword evidence="10" id="KW-0325">Glycoprotein</keyword>
<gene>
    <name evidence="15" type="ORF">P154DRAFT_482382</name>
</gene>
<dbReference type="PANTHER" id="PTHR11709">
    <property type="entry name" value="MULTI-COPPER OXIDASE"/>
    <property type="match status" value="1"/>
</dbReference>
<keyword evidence="9" id="KW-1015">Disulfide bond</keyword>
<evidence type="ECO:0000259" key="13">
    <source>
        <dbReference type="Pfam" id="PF07731"/>
    </source>
</evidence>
<evidence type="ECO:0000256" key="1">
    <source>
        <dbReference type="ARBA" id="ARBA00000349"/>
    </source>
</evidence>
<dbReference type="Pfam" id="PF00394">
    <property type="entry name" value="Cu-oxidase"/>
    <property type="match status" value="1"/>
</dbReference>
<dbReference type="GO" id="GO:0005507">
    <property type="term" value="F:copper ion binding"/>
    <property type="evidence" value="ECO:0007669"/>
    <property type="project" value="InterPro"/>
</dbReference>
<proteinExistence type="inferred from homology"/>
<dbReference type="InterPro" id="IPR011707">
    <property type="entry name" value="Cu-oxidase-like_N"/>
</dbReference>
<keyword evidence="7" id="KW-0560">Oxidoreductase</keyword>
<dbReference type="EC" id="1.10.3.2" evidence="4"/>
<dbReference type="Gene3D" id="2.60.40.420">
    <property type="entry name" value="Cupredoxins - blue copper proteins"/>
    <property type="match status" value="3"/>
</dbReference>
<dbReference type="InterPro" id="IPR011706">
    <property type="entry name" value="Cu-oxidase_C"/>
</dbReference>
<feature type="domain" description="Plastocyanin-like" evidence="12">
    <location>
        <begin position="144"/>
        <end position="290"/>
    </location>
</feature>
<feature type="domain" description="Plastocyanin-like" evidence="13">
    <location>
        <begin position="371"/>
        <end position="487"/>
    </location>
</feature>